<accession>A0ABW3AMD0</accession>
<dbReference type="Proteomes" id="UP001597055">
    <property type="component" value="Unassembled WGS sequence"/>
</dbReference>
<feature type="transmembrane region" description="Helical" evidence="8">
    <location>
        <begin position="6"/>
        <end position="23"/>
    </location>
</feature>
<evidence type="ECO:0000313" key="10">
    <source>
        <dbReference type="Proteomes" id="UP001597055"/>
    </source>
</evidence>
<sequence>MPGLYLLTLLISIAGIAVIDRRFTLAAWRTPGRTAAAIAIGTVFFLAWDAVGITAGVFLKGDSAALLGVDLAPHLPLEEPIFLAFLCYLTLVVHAGAMRIASARRRRLDAPAGRTSGGRA</sequence>
<feature type="transmembrane region" description="Helical" evidence="8">
    <location>
        <begin position="35"/>
        <end position="59"/>
    </location>
</feature>
<keyword evidence="5 8" id="KW-1133">Transmembrane helix</keyword>
<keyword evidence="7" id="KW-0413">Isomerase</keyword>
<evidence type="ECO:0000256" key="4">
    <source>
        <dbReference type="ARBA" id="ARBA00022746"/>
    </source>
</evidence>
<comment type="subcellular location">
    <subcellularLocation>
        <location evidence="1">Membrane</location>
        <topology evidence="1">Multi-pass membrane protein</topology>
    </subcellularLocation>
</comment>
<evidence type="ECO:0000256" key="2">
    <source>
        <dbReference type="ARBA" id="ARBA00004829"/>
    </source>
</evidence>
<comment type="pathway">
    <text evidence="2">Carotenoid biosynthesis.</text>
</comment>
<keyword evidence="6 8" id="KW-0472">Membrane</keyword>
<keyword evidence="3 8" id="KW-0812">Transmembrane</keyword>
<keyword evidence="10" id="KW-1185">Reference proteome</keyword>
<dbReference type="RefSeq" id="WP_204979672.1">
    <property type="nucleotide sequence ID" value="NZ_JBHTII010000002.1"/>
</dbReference>
<evidence type="ECO:0000256" key="6">
    <source>
        <dbReference type="ARBA" id="ARBA00023136"/>
    </source>
</evidence>
<feature type="transmembrane region" description="Helical" evidence="8">
    <location>
        <begin position="79"/>
        <end position="97"/>
    </location>
</feature>
<evidence type="ECO:0000256" key="1">
    <source>
        <dbReference type="ARBA" id="ARBA00004141"/>
    </source>
</evidence>
<organism evidence="9 10">
    <name type="scientific">Microbacterium insulae</name>
    <dbReference type="NCBI Taxonomy" id="483014"/>
    <lineage>
        <taxon>Bacteria</taxon>
        <taxon>Bacillati</taxon>
        <taxon>Actinomycetota</taxon>
        <taxon>Actinomycetes</taxon>
        <taxon>Micrococcales</taxon>
        <taxon>Microbacteriaceae</taxon>
        <taxon>Microbacterium</taxon>
    </lineage>
</organism>
<evidence type="ECO:0000313" key="9">
    <source>
        <dbReference type="EMBL" id="MFD0791940.1"/>
    </source>
</evidence>
<name>A0ABW3AMD0_9MICO</name>
<evidence type="ECO:0000256" key="5">
    <source>
        <dbReference type="ARBA" id="ARBA00022989"/>
    </source>
</evidence>
<evidence type="ECO:0000256" key="8">
    <source>
        <dbReference type="SAM" id="Phobius"/>
    </source>
</evidence>
<reference evidence="10" key="1">
    <citation type="journal article" date="2019" name="Int. J. Syst. Evol. Microbiol.">
        <title>The Global Catalogue of Microorganisms (GCM) 10K type strain sequencing project: providing services to taxonomists for standard genome sequencing and annotation.</title>
        <authorList>
            <consortium name="The Broad Institute Genomics Platform"/>
            <consortium name="The Broad Institute Genome Sequencing Center for Infectious Disease"/>
            <person name="Wu L."/>
            <person name="Ma J."/>
        </authorList>
    </citation>
    <scope>NUCLEOTIDE SEQUENCE [LARGE SCALE GENOMIC DNA]</scope>
    <source>
        <strain evidence="10">CCUG 54523</strain>
    </source>
</reference>
<gene>
    <name evidence="9" type="ORF">ACFQ0P_16230</name>
</gene>
<evidence type="ECO:0000256" key="3">
    <source>
        <dbReference type="ARBA" id="ARBA00022692"/>
    </source>
</evidence>
<dbReference type="InterPro" id="IPR017825">
    <property type="entry name" value="Lycopene_cyclase_dom"/>
</dbReference>
<dbReference type="EMBL" id="JBHTII010000002">
    <property type="protein sequence ID" value="MFD0791940.1"/>
    <property type="molecule type" value="Genomic_DNA"/>
</dbReference>
<dbReference type="NCBIfam" id="TIGR03462">
    <property type="entry name" value="CarR_dom_SF"/>
    <property type="match status" value="1"/>
</dbReference>
<protein>
    <submittedName>
        <fullName evidence="9">Lycopene cyclase domain-containing protein</fullName>
    </submittedName>
</protein>
<comment type="caution">
    <text evidence="9">The sequence shown here is derived from an EMBL/GenBank/DDBJ whole genome shotgun (WGS) entry which is preliminary data.</text>
</comment>
<proteinExistence type="predicted"/>
<evidence type="ECO:0000256" key="7">
    <source>
        <dbReference type="ARBA" id="ARBA00023235"/>
    </source>
</evidence>
<keyword evidence="4" id="KW-0125">Carotenoid biosynthesis</keyword>